<evidence type="ECO:0000256" key="7">
    <source>
        <dbReference type="ARBA" id="ARBA00022989"/>
    </source>
</evidence>
<evidence type="ECO:0000256" key="2">
    <source>
        <dbReference type="ARBA" id="ARBA00008661"/>
    </source>
</evidence>
<dbReference type="InterPro" id="IPR002659">
    <property type="entry name" value="Glyco_trans_31"/>
</dbReference>
<reference evidence="14" key="1">
    <citation type="submission" date="2017-02" db="UniProtKB">
        <authorList>
            <consortium name="WormBaseParasite"/>
        </authorList>
    </citation>
    <scope>IDENTIFICATION</scope>
</reference>
<proteinExistence type="inferred from homology"/>
<dbReference type="EC" id="2.4.1.-" evidence="10"/>
<keyword evidence="9" id="KW-0472">Membrane</keyword>
<keyword evidence="6" id="KW-0735">Signal-anchor</keyword>
<evidence type="ECO:0000313" key="14">
    <source>
        <dbReference type="WBParaSite" id="DME_0000599301-mRNA-1"/>
    </source>
</evidence>
<accession>A0A0N4UF08</accession>
<organism evidence="12 14">
    <name type="scientific">Dracunculus medinensis</name>
    <name type="common">Guinea worm</name>
    <dbReference type="NCBI Taxonomy" id="318479"/>
    <lineage>
        <taxon>Eukaryota</taxon>
        <taxon>Metazoa</taxon>
        <taxon>Ecdysozoa</taxon>
        <taxon>Nematoda</taxon>
        <taxon>Chromadorea</taxon>
        <taxon>Rhabditida</taxon>
        <taxon>Spirurina</taxon>
        <taxon>Dracunculoidea</taxon>
        <taxon>Dracunculidae</taxon>
        <taxon>Dracunculus</taxon>
    </lineage>
</organism>
<keyword evidence="3 10" id="KW-0328">Glycosyltransferase</keyword>
<dbReference type="GO" id="GO:0016758">
    <property type="term" value="F:hexosyltransferase activity"/>
    <property type="evidence" value="ECO:0007669"/>
    <property type="project" value="InterPro"/>
</dbReference>
<keyword evidence="13" id="KW-1185">Reference proteome</keyword>
<evidence type="ECO:0000313" key="11">
    <source>
        <dbReference type="EMBL" id="VDN50959.1"/>
    </source>
</evidence>
<dbReference type="GO" id="GO:0000139">
    <property type="term" value="C:Golgi membrane"/>
    <property type="evidence" value="ECO:0007669"/>
    <property type="project" value="UniProtKB-SubCell"/>
</dbReference>
<dbReference type="STRING" id="318479.A0A0N4UF08"/>
<evidence type="ECO:0000256" key="8">
    <source>
        <dbReference type="ARBA" id="ARBA00023034"/>
    </source>
</evidence>
<evidence type="ECO:0000256" key="9">
    <source>
        <dbReference type="ARBA" id="ARBA00023136"/>
    </source>
</evidence>
<protein>
    <recommendedName>
        <fullName evidence="10">Hexosyltransferase</fullName>
        <ecNumber evidence="10">2.4.1.-</ecNumber>
    </recommendedName>
</protein>
<evidence type="ECO:0000256" key="6">
    <source>
        <dbReference type="ARBA" id="ARBA00022968"/>
    </source>
</evidence>
<dbReference type="Proteomes" id="UP000038040">
    <property type="component" value="Unplaced"/>
</dbReference>
<reference evidence="11 13" key="2">
    <citation type="submission" date="2018-11" db="EMBL/GenBank/DDBJ databases">
        <authorList>
            <consortium name="Pathogen Informatics"/>
        </authorList>
    </citation>
    <scope>NUCLEOTIDE SEQUENCE [LARGE SCALE GENOMIC DNA]</scope>
</reference>
<dbReference type="Proteomes" id="UP000274756">
    <property type="component" value="Unassembled WGS sequence"/>
</dbReference>
<keyword evidence="8 10" id="KW-0333">Golgi apparatus</keyword>
<comment type="similarity">
    <text evidence="2 10">Belongs to the glycosyltransferase 31 family.</text>
</comment>
<dbReference type="OrthoDB" id="6381420at2759"/>
<dbReference type="GO" id="GO:0006493">
    <property type="term" value="P:protein O-linked glycosylation"/>
    <property type="evidence" value="ECO:0007669"/>
    <property type="project" value="TreeGrafter"/>
</dbReference>
<keyword evidence="7" id="KW-1133">Transmembrane helix</keyword>
<sequence length="157" mass="18379">FQYGTRILFIVGLSQNEDINDQVKQEAIIHQDIHQINIIESYHSMTYKARSWITHLHSICPEKKISFVVKLDDDITIDLQSLIELLTDSSIRKNFVGCRLFMKGMITRNPFISREEFPFDNLGLYCQGLAYILSGDLISKMYYNIAKVQFLWVRIQL</sequence>
<keyword evidence="5" id="KW-0812">Transmembrane</keyword>
<dbReference type="PANTHER" id="PTHR11214:SF364">
    <property type="entry name" value="HEXOSYLTRANSFERASE"/>
    <property type="match status" value="1"/>
</dbReference>
<dbReference type="Pfam" id="PF01762">
    <property type="entry name" value="Galactosyl_T"/>
    <property type="match status" value="1"/>
</dbReference>
<dbReference type="EMBL" id="UYYG01000010">
    <property type="protein sequence ID" value="VDN50959.1"/>
    <property type="molecule type" value="Genomic_DNA"/>
</dbReference>
<dbReference type="AlphaFoldDB" id="A0A0N4UF08"/>
<name>A0A0N4UF08_DRAME</name>
<evidence type="ECO:0000256" key="4">
    <source>
        <dbReference type="ARBA" id="ARBA00022679"/>
    </source>
</evidence>
<evidence type="ECO:0000256" key="1">
    <source>
        <dbReference type="ARBA" id="ARBA00004323"/>
    </source>
</evidence>
<dbReference type="WBParaSite" id="DME_0000599301-mRNA-1">
    <property type="protein sequence ID" value="DME_0000599301-mRNA-1"/>
    <property type="gene ID" value="DME_0000599301"/>
</dbReference>
<evidence type="ECO:0000256" key="5">
    <source>
        <dbReference type="ARBA" id="ARBA00022692"/>
    </source>
</evidence>
<gene>
    <name evidence="11" type="ORF">DME_LOCUS932</name>
</gene>
<evidence type="ECO:0000313" key="13">
    <source>
        <dbReference type="Proteomes" id="UP000274756"/>
    </source>
</evidence>
<keyword evidence="4" id="KW-0808">Transferase</keyword>
<dbReference type="PANTHER" id="PTHR11214">
    <property type="entry name" value="BETA-1,3-N-ACETYLGLUCOSAMINYLTRANSFERASE"/>
    <property type="match status" value="1"/>
</dbReference>
<comment type="subcellular location">
    <subcellularLocation>
        <location evidence="1 10">Golgi apparatus membrane</location>
        <topology evidence="1 10">Single-pass type II membrane protein</topology>
    </subcellularLocation>
</comment>
<evidence type="ECO:0000256" key="10">
    <source>
        <dbReference type="RuleBase" id="RU363063"/>
    </source>
</evidence>
<evidence type="ECO:0000313" key="12">
    <source>
        <dbReference type="Proteomes" id="UP000038040"/>
    </source>
</evidence>
<dbReference type="Gene3D" id="3.90.550.50">
    <property type="match status" value="1"/>
</dbReference>
<evidence type="ECO:0000256" key="3">
    <source>
        <dbReference type="ARBA" id="ARBA00022676"/>
    </source>
</evidence>